<dbReference type="PROSITE" id="PS51054">
    <property type="entry name" value="ORANGE"/>
    <property type="match status" value="1"/>
</dbReference>
<keyword evidence="4" id="KW-0804">Transcription</keyword>
<organism evidence="9 10">
    <name type="scientific">Gambusia affinis</name>
    <name type="common">Western mosquitofish</name>
    <name type="synonym">Heterandria affinis</name>
    <dbReference type="NCBI Taxonomy" id="33528"/>
    <lineage>
        <taxon>Eukaryota</taxon>
        <taxon>Metazoa</taxon>
        <taxon>Chordata</taxon>
        <taxon>Craniata</taxon>
        <taxon>Vertebrata</taxon>
        <taxon>Euteleostomi</taxon>
        <taxon>Actinopterygii</taxon>
        <taxon>Neopterygii</taxon>
        <taxon>Teleostei</taxon>
        <taxon>Neoteleostei</taxon>
        <taxon>Acanthomorphata</taxon>
        <taxon>Ovalentaria</taxon>
        <taxon>Atherinomorphae</taxon>
        <taxon>Cyprinodontiformes</taxon>
        <taxon>Poeciliidae</taxon>
        <taxon>Poeciliinae</taxon>
        <taxon>Gambusia</taxon>
    </lineage>
</organism>
<evidence type="ECO:0000256" key="5">
    <source>
        <dbReference type="ARBA" id="ARBA00023242"/>
    </source>
</evidence>
<gene>
    <name evidence="9" type="ORF">CCH79_00010609</name>
</gene>
<dbReference type="CDD" id="cd11410">
    <property type="entry name" value="bHLH_O_HES"/>
    <property type="match status" value="1"/>
</dbReference>
<dbReference type="EMBL" id="NHOQ01000318">
    <property type="protein sequence ID" value="PWA30973.1"/>
    <property type="molecule type" value="Genomic_DNA"/>
</dbReference>
<dbReference type="Pfam" id="PF00010">
    <property type="entry name" value="HLH"/>
    <property type="match status" value="1"/>
</dbReference>
<dbReference type="GO" id="GO:0005634">
    <property type="term" value="C:nucleus"/>
    <property type="evidence" value="ECO:0007669"/>
    <property type="project" value="UniProtKB-SubCell"/>
</dbReference>
<dbReference type="PROSITE" id="PS50888">
    <property type="entry name" value="BHLH"/>
    <property type="match status" value="1"/>
</dbReference>
<evidence type="ECO:0000313" key="9">
    <source>
        <dbReference type="EMBL" id="PWA30973.1"/>
    </source>
</evidence>
<accession>A0A315W5L7</accession>
<evidence type="ECO:0000256" key="3">
    <source>
        <dbReference type="ARBA" id="ARBA00023015"/>
    </source>
</evidence>
<protein>
    <recommendedName>
        <fullName evidence="11">BHLH domain-containing protein</fullName>
    </recommendedName>
</protein>
<name>A0A315W5L7_GAMAF</name>
<evidence type="ECO:0000313" key="10">
    <source>
        <dbReference type="Proteomes" id="UP000250572"/>
    </source>
</evidence>
<dbReference type="SMART" id="SM00353">
    <property type="entry name" value="HLH"/>
    <property type="match status" value="1"/>
</dbReference>
<evidence type="ECO:0000259" key="8">
    <source>
        <dbReference type="PROSITE" id="PS51054"/>
    </source>
</evidence>
<keyword evidence="3" id="KW-0805">Transcription regulation</keyword>
<dbReference type="AlphaFoldDB" id="A0A315W5L7"/>
<proteinExistence type="predicted"/>
<evidence type="ECO:0000256" key="2">
    <source>
        <dbReference type="ARBA" id="ARBA00022491"/>
    </source>
</evidence>
<reference evidence="9 10" key="1">
    <citation type="journal article" date="2018" name="G3 (Bethesda)">
        <title>A High-Quality Reference Genome for the Invasive Mosquitofish Gambusia affinis Using a Chicago Library.</title>
        <authorList>
            <person name="Hoffberg S.L."/>
            <person name="Troendle N.J."/>
            <person name="Glenn T.C."/>
            <person name="Mahmud O."/>
            <person name="Louha S."/>
            <person name="Chalopin D."/>
            <person name="Bennetzen J.L."/>
            <person name="Mauricio R."/>
        </authorList>
    </citation>
    <scope>NUCLEOTIDE SEQUENCE [LARGE SCALE GENOMIC DNA]</scope>
    <source>
        <strain evidence="9">NE01/NJP1002.9</strain>
        <tissue evidence="9">Muscle</tissue>
    </source>
</reference>
<evidence type="ECO:0000256" key="1">
    <source>
        <dbReference type="ARBA" id="ARBA00004123"/>
    </source>
</evidence>
<dbReference type="InterPro" id="IPR011598">
    <property type="entry name" value="bHLH_dom"/>
</dbReference>
<dbReference type="PANTHER" id="PTHR10985">
    <property type="entry name" value="BASIC HELIX-LOOP-HELIX TRANSCRIPTION FACTOR, HES-RELATED"/>
    <property type="match status" value="1"/>
</dbReference>
<feature type="region of interest" description="Disordered" evidence="6">
    <location>
        <begin position="130"/>
        <end position="187"/>
    </location>
</feature>
<evidence type="ECO:0000256" key="4">
    <source>
        <dbReference type="ARBA" id="ARBA00023163"/>
    </source>
</evidence>
<dbReference type="STRING" id="33528.ENSGAFP00000028327"/>
<dbReference type="InterPro" id="IPR036638">
    <property type="entry name" value="HLH_DNA-bd_sf"/>
</dbReference>
<feature type="non-terminal residue" evidence="9">
    <location>
        <position position="360"/>
    </location>
</feature>
<dbReference type="Proteomes" id="UP000250572">
    <property type="component" value="Unassembled WGS sequence"/>
</dbReference>
<dbReference type="GO" id="GO:0003677">
    <property type="term" value="F:DNA binding"/>
    <property type="evidence" value="ECO:0007669"/>
    <property type="project" value="InterPro"/>
</dbReference>
<dbReference type="InterPro" id="IPR003650">
    <property type="entry name" value="Orange_dom"/>
</dbReference>
<dbReference type="GO" id="GO:0006355">
    <property type="term" value="P:regulation of DNA-templated transcription"/>
    <property type="evidence" value="ECO:0007669"/>
    <property type="project" value="InterPro"/>
</dbReference>
<dbReference type="GO" id="GO:0046983">
    <property type="term" value="F:protein dimerization activity"/>
    <property type="evidence" value="ECO:0007669"/>
    <property type="project" value="InterPro"/>
</dbReference>
<keyword evidence="10" id="KW-1185">Reference proteome</keyword>
<evidence type="ECO:0000259" key="7">
    <source>
        <dbReference type="PROSITE" id="PS50888"/>
    </source>
</evidence>
<keyword evidence="5" id="KW-0539">Nucleus</keyword>
<dbReference type="Gene3D" id="4.10.280.10">
    <property type="entry name" value="Helix-loop-helix DNA-binding domain"/>
    <property type="match status" value="1"/>
</dbReference>
<comment type="subcellular location">
    <subcellularLocation>
        <location evidence="1">Nucleus</location>
    </subcellularLocation>
</comment>
<feature type="domain" description="Orange" evidence="8">
    <location>
        <begin position="92"/>
        <end position="124"/>
    </location>
</feature>
<dbReference type="SUPFAM" id="SSF47459">
    <property type="entry name" value="HLH, helix-loop-helix DNA-binding domain"/>
    <property type="match status" value="1"/>
</dbReference>
<feature type="region of interest" description="Disordered" evidence="6">
    <location>
        <begin position="222"/>
        <end position="254"/>
    </location>
</feature>
<keyword evidence="2" id="KW-0678">Repressor</keyword>
<evidence type="ECO:0000256" key="6">
    <source>
        <dbReference type="SAM" id="MobiDB-lite"/>
    </source>
</evidence>
<dbReference type="FunFam" id="4.10.280.10:FF:000077">
    <property type="entry name" value="transcription factor HES-3 isoform X2"/>
    <property type="match status" value="1"/>
</dbReference>
<feature type="domain" description="BHLH" evidence="7">
    <location>
        <begin position="20"/>
        <end position="76"/>
    </location>
</feature>
<comment type="caution">
    <text evidence="9">The sequence shown here is derived from an EMBL/GenBank/DDBJ whole genome shotgun (WGS) entry which is preliminary data.</text>
</comment>
<sequence>MDVWGGLKNQAVEINLSLTFSQVSKPLMEKKRRARINQCLDELKSLLESYYSSSIRKRKLEKADILELTVKHLRNLQKIQSISAGASEFPDYQLGFRNCLANVNQYLLLADHLNGSERWMMSQLSNKLCRSRRKVEASSTTDSDPSRTEAAAEEEEQQQQGEEATGRLRLPSAKGHEEERNPTRSVIPKLRTAHTVSSLAIEDTNKLFDAKQTRIFAQKAPTGNIETQSSRHRNPECASPRLDAGNTESHYRNQSGEIGRLSDSVAIFCYKLRITRQDPSSKSTGAGDGKINQSAPIKRSLVFSRCLGRAVIKRLSILGRMAPYSEENRRNAHKLFQMARTEITHLPPTRSWFLLKEDME</sequence>
<dbReference type="InterPro" id="IPR050370">
    <property type="entry name" value="HES_HEY"/>
</dbReference>
<evidence type="ECO:0008006" key="11">
    <source>
        <dbReference type="Google" id="ProtNLM"/>
    </source>
</evidence>